<dbReference type="EMBL" id="JACRWE010000001">
    <property type="protein sequence ID" value="MBC5995557.1"/>
    <property type="molecule type" value="Genomic_DNA"/>
</dbReference>
<dbReference type="RefSeq" id="WP_153925454.1">
    <property type="nucleotide sequence ID" value="NZ_JACRWE010000001.1"/>
</dbReference>
<dbReference type="InterPro" id="IPR003660">
    <property type="entry name" value="HAMP_dom"/>
</dbReference>
<dbReference type="Gene3D" id="6.10.340.10">
    <property type="match status" value="1"/>
</dbReference>
<protein>
    <recommendedName>
        <fullName evidence="3">histidine kinase</fullName>
        <ecNumber evidence="3">2.7.13.3</ecNumber>
    </recommendedName>
</protein>
<keyword evidence="10" id="KW-0067">ATP-binding</keyword>
<dbReference type="SMART" id="SM00387">
    <property type="entry name" value="HATPase_c"/>
    <property type="match status" value="1"/>
</dbReference>
<sequence length="655" mass="75672">MKGNKRIKFTFLIMSIISLSLLLTSVITVYRIGLNSMSTSYINKDQWNFIEPNFYKSTRFDKSVLPAILLGIEVDLYGEKVDYYSEYGYIDAESLNDVKFIAFDKNSQKYVTNTVYKNIDDFKKNINGYVDISFNTVDGKYIKKVGNKENEINNHYDNVVPNINSSMEVYISIPKNLEKGDSLYSEYYFYEKDFQSIKVLKFIGFISSIVFLISMIIYLFIKAEPIDKNSEILKYYSKIPLEIIIFLLGYLMIFMIDLISYTYMDWFAICIFMVSVFTWISCIILFSKQIKYFDKKIDILKTSFIVSIILNFVKNIKDGIKASKRISLIRKIFIIGIGCIIINLCSLIFGYGGAIIVSCIIVSIFTAYILKKLTYLSEIMDGTEKIKNGDLDYKIPIKDDDNFTLLAENINNIGQGLENSIEDALKSERMKAELITNVSHDLKTPLTSIINYIELIKKEKNIEPDYINDYIKVLDSKSKRLKVLIEDLFEASKASSGNLEINMDKIELRQLLRQSIGEMEEKILESNLDIRLNLPEDKVYIYADGRRMYRVLENLLSNIIKYSLNNTRVYIDLNVNEDKVTLIMKNISSYELNFDPVEIMERFKRADESRNTEGSGLGLAIAKDLVNLQGGKFHIEIDGDLFKSVLEFDELNQDE</sequence>
<evidence type="ECO:0000256" key="12">
    <source>
        <dbReference type="ARBA" id="ARBA00023012"/>
    </source>
</evidence>
<keyword evidence="13 14" id="KW-0472">Membrane</keyword>
<dbReference type="CDD" id="cd06225">
    <property type="entry name" value="HAMP"/>
    <property type="match status" value="1"/>
</dbReference>
<dbReference type="Gene3D" id="3.30.565.10">
    <property type="entry name" value="Histidine kinase-like ATPase, C-terminal domain"/>
    <property type="match status" value="1"/>
</dbReference>
<dbReference type="SUPFAM" id="SSF55874">
    <property type="entry name" value="ATPase domain of HSP90 chaperone/DNA topoisomerase II/histidine kinase"/>
    <property type="match status" value="1"/>
</dbReference>
<keyword evidence="7 14" id="KW-0812">Transmembrane</keyword>
<keyword evidence="11 14" id="KW-1133">Transmembrane helix</keyword>
<feature type="transmembrane region" description="Helical" evidence="14">
    <location>
        <begin position="332"/>
        <end position="349"/>
    </location>
</feature>
<comment type="caution">
    <text evidence="17">The sequence shown here is derived from an EMBL/GenBank/DDBJ whole genome shotgun (WGS) entry which is preliminary data.</text>
</comment>
<evidence type="ECO:0000256" key="8">
    <source>
        <dbReference type="ARBA" id="ARBA00022741"/>
    </source>
</evidence>
<feature type="transmembrane region" description="Helical" evidence="14">
    <location>
        <begin position="241"/>
        <end position="260"/>
    </location>
</feature>
<feature type="domain" description="Histidine kinase" evidence="15">
    <location>
        <begin position="437"/>
        <end position="636"/>
    </location>
</feature>
<evidence type="ECO:0000313" key="18">
    <source>
        <dbReference type="Proteomes" id="UP000609849"/>
    </source>
</evidence>
<keyword evidence="18" id="KW-1185">Reference proteome</keyword>
<comment type="subcellular location">
    <subcellularLocation>
        <location evidence="2">Cell membrane</location>
        <topology evidence="2">Multi-pass membrane protein</topology>
    </subcellularLocation>
</comment>
<keyword evidence="8" id="KW-0547">Nucleotide-binding</keyword>
<dbReference type="InterPro" id="IPR003661">
    <property type="entry name" value="HisK_dim/P_dom"/>
</dbReference>
<evidence type="ECO:0000256" key="13">
    <source>
        <dbReference type="ARBA" id="ARBA00023136"/>
    </source>
</evidence>
<dbReference type="InterPro" id="IPR050398">
    <property type="entry name" value="HssS/ArlS-like"/>
</dbReference>
<dbReference type="InterPro" id="IPR036097">
    <property type="entry name" value="HisK_dim/P_sf"/>
</dbReference>
<dbReference type="InterPro" id="IPR036890">
    <property type="entry name" value="HATPase_C_sf"/>
</dbReference>
<evidence type="ECO:0000313" key="17">
    <source>
        <dbReference type="EMBL" id="MBC5995557.1"/>
    </source>
</evidence>
<dbReference type="Pfam" id="PF02518">
    <property type="entry name" value="HATPase_c"/>
    <property type="match status" value="1"/>
</dbReference>
<evidence type="ECO:0000256" key="5">
    <source>
        <dbReference type="ARBA" id="ARBA00022553"/>
    </source>
</evidence>
<name>A0ABR7JLA8_9FIRM</name>
<feature type="transmembrane region" description="Helical" evidence="14">
    <location>
        <begin position="12"/>
        <end position="33"/>
    </location>
</feature>
<evidence type="ECO:0000256" key="14">
    <source>
        <dbReference type="SAM" id="Phobius"/>
    </source>
</evidence>
<evidence type="ECO:0000256" key="7">
    <source>
        <dbReference type="ARBA" id="ARBA00022692"/>
    </source>
</evidence>
<dbReference type="Gene3D" id="1.10.287.130">
    <property type="match status" value="1"/>
</dbReference>
<dbReference type="PANTHER" id="PTHR45528:SF1">
    <property type="entry name" value="SENSOR HISTIDINE KINASE CPXA"/>
    <property type="match status" value="1"/>
</dbReference>
<reference evidence="17 18" key="1">
    <citation type="submission" date="2020-08" db="EMBL/GenBank/DDBJ databases">
        <authorList>
            <person name="Liu C."/>
            <person name="Sun Q."/>
        </authorList>
    </citation>
    <scope>NUCLEOTIDE SEQUENCE [LARGE SCALE GENOMIC DNA]</scope>
    <source>
        <strain evidence="17 18">NSJ-18</strain>
    </source>
</reference>
<dbReference type="InterPro" id="IPR003594">
    <property type="entry name" value="HATPase_dom"/>
</dbReference>
<keyword evidence="9" id="KW-0418">Kinase</keyword>
<keyword evidence="6" id="KW-0808">Transferase</keyword>
<organism evidence="17 18">
    <name type="scientific">Romboutsia faecis</name>
    <dbReference type="NCBI Taxonomy" id="2764597"/>
    <lineage>
        <taxon>Bacteria</taxon>
        <taxon>Bacillati</taxon>
        <taxon>Bacillota</taxon>
        <taxon>Clostridia</taxon>
        <taxon>Peptostreptococcales</taxon>
        <taxon>Peptostreptococcaceae</taxon>
        <taxon>Romboutsia</taxon>
    </lineage>
</organism>
<feature type="domain" description="HAMP" evidence="16">
    <location>
        <begin position="376"/>
        <end position="422"/>
    </location>
</feature>
<dbReference type="EC" id="2.7.13.3" evidence="3"/>
<gene>
    <name evidence="17" type="ORF">H8923_02175</name>
</gene>
<evidence type="ECO:0000256" key="1">
    <source>
        <dbReference type="ARBA" id="ARBA00000085"/>
    </source>
</evidence>
<keyword evidence="4" id="KW-1003">Cell membrane</keyword>
<proteinExistence type="predicted"/>
<evidence type="ECO:0000256" key="9">
    <source>
        <dbReference type="ARBA" id="ARBA00022777"/>
    </source>
</evidence>
<dbReference type="InterPro" id="IPR005467">
    <property type="entry name" value="His_kinase_dom"/>
</dbReference>
<feature type="transmembrane region" description="Helical" evidence="14">
    <location>
        <begin position="266"/>
        <end position="286"/>
    </location>
</feature>
<evidence type="ECO:0000256" key="2">
    <source>
        <dbReference type="ARBA" id="ARBA00004651"/>
    </source>
</evidence>
<evidence type="ECO:0000256" key="10">
    <source>
        <dbReference type="ARBA" id="ARBA00022840"/>
    </source>
</evidence>
<evidence type="ECO:0000256" key="4">
    <source>
        <dbReference type="ARBA" id="ARBA00022475"/>
    </source>
</evidence>
<dbReference type="Proteomes" id="UP000609849">
    <property type="component" value="Unassembled WGS sequence"/>
</dbReference>
<dbReference type="Pfam" id="PF00512">
    <property type="entry name" value="HisKA"/>
    <property type="match status" value="1"/>
</dbReference>
<dbReference type="CDD" id="cd00082">
    <property type="entry name" value="HisKA"/>
    <property type="match status" value="1"/>
</dbReference>
<dbReference type="PANTHER" id="PTHR45528">
    <property type="entry name" value="SENSOR HISTIDINE KINASE CPXA"/>
    <property type="match status" value="1"/>
</dbReference>
<feature type="transmembrane region" description="Helical" evidence="14">
    <location>
        <begin position="202"/>
        <end position="221"/>
    </location>
</feature>
<dbReference type="PROSITE" id="PS50885">
    <property type="entry name" value="HAMP"/>
    <property type="match status" value="1"/>
</dbReference>
<evidence type="ECO:0000256" key="11">
    <source>
        <dbReference type="ARBA" id="ARBA00022989"/>
    </source>
</evidence>
<evidence type="ECO:0000256" key="6">
    <source>
        <dbReference type="ARBA" id="ARBA00022679"/>
    </source>
</evidence>
<dbReference type="PROSITE" id="PS50109">
    <property type="entry name" value="HIS_KIN"/>
    <property type="match status" value="1"/>
</dbReference>
<evidence type="ECO:0000256" key="3">
    <source>
        <dbReference type="ARBA" id="ARBA00012438"/>
    </source>
</evidence>
<evidence type="ECO:0000259" key="16">
    <source>
        <dbReference type="PROSITE" id="PS50885"/>
    </source>
</evidence>
<evidence type="ECO:0000259" key="15">
    <source>
        <dbReference type="PROSITE" id="PS50109"/>
    </source>
</evidence>
<comment type="catalytic activity">
    <reaction evidence="1">
        <text>ATP + protein L-histidine = ADP + protein N-phospho-L-histidine.</text>
        <dbReference type="EC" id="2.7.13.3"/>
    </reaction>
</comment>
<keyword evidence="12" id="KW-0902">Two-component regulatory system</keyword>
<keyword evidence="5" id="KW-0597">Phosphoprotein</keyword>
<accession>A0ABR7JLA8</accession>
<dbReference type="SMART" id="SM00388">
    <property type="entry name" value="HisKA"/>
    <property type="match status" value="1"/>
</dbReference>
<dbReference type="SUPFAM" id="SSF47384">
    <property type="entry name" value="Homodimeric domain of signal transducing histidine kinase"/>
    <property type="match status" value="1"/>
</dbReference>